<accession>A0ABT2KIX2</accession>
<feature type="region of interest" description="Disordered" evidence="1">
    <location>
        <begin position="157"/>
        <end position="187"/>
    </location>
</feature>
<organism evidence="2 3">
    <name type="scientific">Alloyangia mangrovi</name>
    <dbReference type="NCBI Taxonomy" id="1779329"/>
    <lineage>
        <taxon>Bacteria</taxon>
        <taxon>Pseudomonadati</taxon>
        <taxon>Pseudomonadota</taxon>
        <taxon>Alphaproteobacteria</taxon>
        <taxon>Rhodobacterales</taxon>
        <taxon>Roseobacteraceae</taxon>
        <taxon>Alloyangia</taxon>
    </lineage>
</organism>
<proteinExistence type="predicted"/>
<dbReference type="RefSeq" id="WP_141244515.1">
    <property type="nucleotide sequence ID" value="NZ_NTHN02000006.1"/>
</dbReference>
<evidence type="ECO:0000313" key="3">
    <source>
        <dbReference type="Proteomes" id="UP000217448"/>
    </source>
</evidence>
<sequence>MERTLERGLSSGQGWGMGNGAPYNHAAQDLALVDAGIALGVFGYQTIVAREDALDEARVEDALAEHALAHEQALLSQGRKSKLALLRGETDGSVRGLRNAVISIGHWFDLHHAPEGNAVAPAEAGYAESWRIGWADRLPEIMKLSVDGPLEDMGLEASGHVPQSDPVPHPFGLQGAAGTEGEGPSDAGRAFLEEMLAEDDEPQGFVFASDGAEDSLSHHSQAVLAQEEVMFLESQYAALHGALFDGDASWQGPGDFDHTEEGATHHGALHRPDPHGHGDHGQLLHAALFDGHFA</sequence>
<evidence type="ECO:0000256" key="1">
    <source>
        <dbReference type="SAM" id="MobiDB-lite"/>
    </source>
</evidence>
<name>A0ABT2KIX2_9RHOB</name>
<feature type="compositionally biased region" description="Basic and acidic residues" evidence="1">
    <location>
        <begin position="255"/>
        <end position="281"/>
    </location>
</feature>
<evidence type="ECO:0000313" key="2">
    <source>
        <dbReference type="EMBL" id="MCT4369673.1"/>
    </source>
</evidence>
<dbReference type="Proteomes" id="UP000217448">
    <property type="component" value="Unassembled WGS sequence"/>
</dbReference>
<comment type="caution">
    <text evidence="2">The sequence shown here is derived from an EMBL/GenBank/DDBJ whole genome shotgun (WGS) entry which is preliminary data.</text>
</comment>
<protein>
    <submittedName>
        <fullName evidence="2">Uncharacterized protein</fullName>
    </submittedName>
</protein>
<gene>
    <name evidence="2" type="ORF">CLG85_004685</name>
</gene>
<dbReference type="EMBL" id="NTHN02000006">
    <property type="protein sequence ID" value="MCT4369673.1"/>
    <property type="molecule type" value="Genomic_DNA"/>
</dbReference>
<reference evidence="3" key="1">
    <citation type="submission" date="2023-07" db="EMBL/GenBank/DDBJ databases">
        <title>Yangia mangrovi SAOS 153D genome.</title>
        <authorList>
            <person name="Verma A."/>
            <person name="Pal Y."/>
            <person name="Sundharam S."/>
            <person name="Bisht B."/>
            <person name="Srinivasan K."/>
        </authorList>
    </citation>
    <scope>NUCLEOTIDE SEQUENCE [LARGE SCALE GENOMIC DNA]</scope>
    <source>
        <strain evidence="3">SAOS 153D</strain>
    </source>
</reference>
<keyword evidence="3" id="KW-1185">Reference proteome</keyword>
<feature type="region of interest" description="Disordered" evidence="1">
    <location>
        <begin position="251"/>
        <end position="281"/>
    </location>
</feature>